<comment type="caution">
    <text evidence="8">The sequence shown here is derived from an EMBL/GenBank/DDBJ whole genome shotgun (WGS) entry which is preliminary data.</text>
</comment>
<evidence type="ECO:0000256" key="4">
    <source>
        <dbReference type="PIRSR" id="PIRSR606710-1"/>
    </source>
</evidence>
<evidence type="ECO:0000313" key="8">
    <source>
        <dbReference type="EMBL" id="CAD0003954.1"/>
    </source>
</evidence>
<reference evidence="8 9" key="1">
    <citation type="submission" date="2020-06" db="EMBL/GenBank/DDBJ databases">
        <authorList>
            <person name="Criscuolo A."/>
        </authorList>
    </citation>
    <scope>NUCLEOTIDE SEQUENCE [LARGE SCALE GENOMIC DNA]</scope>
    <source>
        <strain evidence="9">CIP 110025</strain>
    </source>
</reference>
<evidence type="ECO:0000259" key="7">
    <source>
        <dbReference type="Pfam" id="PF17851"/>
    </source>
</evidence>
<evidence type="ECO:0000256" key="1">
    <source>
        <dbReference type="ARBA" id="ARBA00009865"/>
    </source>
</evidence>
<dbReference type="PANTHER" id="PTHR42812">
    <property type="entry name" value="BETA-XYLOSIDASE"/>
    <property type="match status" value="1"/>
</dbReference>
<gene>
    <name evidence="8" type="ORF">FLACHUCJ7_01666</name>
</gene>
<keyword evidence="2 6" id="KW-0378">Hydrolase</keyword>
<dbReference type="Proteomes" id="UP000556700">
    <property type="component" value="Unassembled WGS sequence"/>
</dbReference>
<dbReference type="PROSITE" id="PS51257">
    <property type="entry name" value="PROKAR_LIPOPROTEIN"/>
    <property type="match status" value="1"/>
</dbReference>
<proteinExistence type="inferred from homology"/>
<dbReference type="InterPro" id="IPR013320">
    <property type="entry name" value="ConA-like_dom_sf"/>
</dbReference>
<dbReference type="SUPFAM" id="SSF49899">
    <property type="entry name" value="Concanavalin A-like lectins/glucanases"/>
    <property type="match status" value="1"/>
</dbReference>
<evidence type="ECO:0000256" key="5">
    <source>
        <dbReference type="PIRSR" id="PIRSR606710-2"/>
    </source>
</evidence>
<dbReference type="InterPro" id="IPR006710">
    <property type="entry name" value="Glyco_hydro_43"/>
</dbReference>
<dbReference type="Gene3D" id="2.115.10.20">
    <property type="entry name" value="Glycosyl hydrolase domain, family 43"/>
    <property type="match status" value="1"/>
</dbReference>
<feature type="active site" description="Proton donor" evidence="4">
    <location>
        <position position="254"/>
    </location>
</feature>
<feature type="domain" description="Beta-xylosidase C-terminal Concanavalin A-like" evidence="7">
    <location>
        <begin position="398"/>
        <end position="582"/>
    </location>
</feature>
<dbReference type="Pfam" id="PF04616">
    <property type="entry name" value="Glyco_hydro_43"/>
    <property type="match status" value="1"/>
</dbReference>
<dbReference type="AlphaFoldDB" id="A0A6V6YXG8"/>
<evidence type="ECO:0000256" key="2">
    <source>
        <dbReference type="ARBA" id="ARBA00022801"/>
    </source>
</evidence>
<dbReference type="Gene3D" id="2.60.120.200">
    <property type="match status" value="1"/>
</dbReference>
<dbReference type="SUPFAM" id="SSF75005">
    <property type="entry name" value="Arabinanase/levansucrase/invertase"/>
    <property type="match status" value="1"/>
</dbReference>
<dbReference type="InterPro" id="IPR051795">
    <property type="entry name" value="Glycosyl_Hydrlase_43"/>
</dbReference>
<feature type="active site" description="Proton acceptor" evidence="4">
    <location>
        <position position="81"/>
    </location>
</feature>
<accession>A0A6V6YXG8</accession>
<dbReference type="InterPro" id="IPR041542">
    <property type="entry name" value="GH43_C2"/>
</dbReference>
<dbReference type="EMBL" id="CAIJDO010000119">
    <property type="protein sequence ID" value="CAD0003954.1"/>
    <property type="molecule type" value="Genomic_DNA"/>
</dbReference>
<dbReference type="Pfam" id="PF17851">
    <property type="entry name" value="GH43_C2"/>
    <property type="match status" value="1"/>
</dbReference>
<evidence type="ECO:0000256" key="3">
    <source>
        <dbReference type="ARBA" id="ARBA00023295"/>
    </source>
</evidence>
<feature type="site" description="Important for catalytic activity, responsible for pKa modulation of the active site Glu and correct orientation of both the proton donor and substrate" evidence="5">
    <location>
        <position position="188"/>
    </location>
</feature>
<evidence type="ECO:0000256" key="6">
    <source>
        <dbReference type="RuleBase" id="RU361187"/>
    </source>
</evidence>
<protein>
    <submittedName>
        <fullName evidence="8">Glycoside hydrolase 43 family protein</fullName>
    </submittedName>
</protein>
<comment type="similarity">
    <text evidence="1 6">Belongs to the glycosyl hydrolase 43 family.</text>
</comment>
<dbReference type="CDD" id="cd18617">
    <property type="entry name" value="GH43_XynB-like"/>
    <property type="match status" value="1"/>
</dbReference>
<organism evidence="8 9">
    <name type="scientific">Flavobacterium chungangense</name>
    <dbReference type="NCBI Taxonomy" id="554283"/>
    <lineage>
        <taxon>Bacteria</taxon>
        <taxon>Pseudomonadati</taxon>
        <taxon>Bacteroidota</taxon>
        <taxon>Flavobacteriia</taxon>
        <taxon>Flavobacteriales</taxon>
        <taxon>Flavobacteriaceae</taxon>
        <taxon>Flavobacterium</taxon>
    </lineage>
</organism>
<keyword evidence="9" id="KW-1185">Reference proteome</keyword>
<evidence type="ECO:0000313" key="9">
    <source>
        <dbReference type="Proteomes" id="UP000556700"/>
    </source>
</evidence>
<dbReference type="InterPro" id="IPR023296">
    <property type="entry name" value="Glyco_hydro_beta-prop_sf"/>
</dbReference>
<dbReference type="GO" id="GO:0004553">
    <property type="term" value="F:hydrolase activity, hydrolyzing O-glycosyl compounds"/>
    <property type="evidence" value="ECO:0007669"/>
    <property type="project" value="InterPro"/>
</dbReference>
<keyword evidence="3 6" id="KW-0326">Glycosidase</keyword>
<dbReference type="GO" id="GO:0005975">
    <property type="term" value="P:carbohydrate metabolic process"/>
    <property type="evidence" value="ECO:0007669"/>
    <property type="project" value="InterPro"/>
</dbReference>
<dbReference type="PANTHER" id="PTHR42812:SF12">
    <property type="entry name" value="BETA-XYLOSIDASE-RELATED"/>
    <property type="match status" value="1"/>
</dbReference>
<name>A0A6V6YXG8_9FLAO</name>
<sequence>MKYLGSMFKKETIHLKIIVAAILLVSVYSCKKISQKSQSVVYADYASFDWFEYKGKDEAYDNISKSDSEFLNPILAGFYPDPTICRAENKFYLVNSSFCYFPGLPIFESTDLVNWKQIGNIINRPEQADFGTSRLSGGMYAPTIRHHKGVFYVICTNVSGVGNFIVTAKNPAGPWSNPIVLPQVNGIDPDIFFDEDGKVYITHNGPPPNNVSLHDGHRAIYILEYDLKTQKTITEPKLVINGGTDLSKKPVWIEGPHVIRKNGFYYMICAQGGTGFNHSEVVFRSKSIYGPYESYAQNPILTQSHLDANRKNEVSTTGHADFVELPNGDWWAVFLGCRPYGEDLYNTGRETFMMSVEWKKDWPEIVGGNQPIPMIHKRPNLALSKEKTEPLNGNFISKDDFNSNELGLKWNLIRTPKEKWYELINGKLLIKPRPESIYTETNFSFIGRRQQHLKFEASIKLEFTPQDNVQAAGLTAFQNEKHYFLIGKRLNSANKPEVFVERTVSKINNGKPEVISKKELSDSDSSLFVKIEGNGRWYSFYYKTTEKADWNLLIKDVDGSILSTKEAGGFVGTYLGMYASKNHF</sequence>